<protein>
    <recommendedName>
        <fullName evidence="4">Chalcone isomerase domain-containing protein</fullName>
    </recommendedName>
</protein>
<dbReference type="InterPro" id="IPR016088">
    <property type="entry name" value="Chalcone_isomerase_3-sand"/>
</dbReference>
<accession>A0A6U4I439</accession>
<evidence type="ECO:0000313" key="3">
    <source>
        <dbReference type="EMBL" id="CAD9261879.1"/>
    </source>
</evidence>
<dbReference type="GO" id="GO:0016872">
    <property type="term" value="F:intramolecular lyase activity"/>
    <property type="evidence" value="ECO:0007669"/>
    <property type="project" value="InterPro"/>
</dbReference>
<organism evidence="3">
    <name type="scientific">Phaeomonas parva</name>
    <dbReference type="NCBI Taxonomy" id="124430"/>
    <lineage>
        <taxon>Eukaryota</taxon>
        <taxon>Sar</taxon>
        <taxon>Stramenopiles</taxon>
        <taxon>Ochrophyta</taxon>
        <taxon>Pinguiophyceae</taxon>
        <taxon>Pinguiochrysidales</taxon>
        <taxon>Pinguiochrysidaceae</taxon>
        <taxon>Phaeomonas</taxon>
    </lineage>
</organism>
<dbReference type="Gene3D" id="3.50.70.10">
    <property type="match status" value="1"/>
</dbReference>
<dbReference type="PANTHER" id="PTHR47698">
    <property type="entry name" value="FATTY-ACID-BINDING PROTEIN 3, CHLOROPLASTIC"/>
    <property type="match status" value="1"/>
</dbReference>
<reference evidence="3" key="1">
    <citation type="submission" date="2021-01" db="EMBL/GenBank/DDBJ databases">
        <authorList>
            <person name="Corre E."/>
            <person name="Pelletier E."/>
            <person name="Niang G."/>
            <person name="Scheremetjew M."/>
            <person name="Finn R."/>
            <person name="Kale V."/>
            <person name="Holt S."/>
            <person name="Cochrane G."/>
            <person name="Meng A."/>
            <person name="Brown T."/>
            <person name="Cohen L."/>
        </authorList>
    </citation>
    <scope>NUCLEOTIDE SEQUENCE</scope>
    <source>
        <strain evidence="3">CCMP2877</strain>
    </source>
</reference>
<dbReference type="EMBL" id="HBGJ01031988">
    <property type="protein sequence ID" value="CAD9261879.1"/>
    <property type="molecule type" value="Transcribed_RNA"/>
</dbReference>
<sequence>MARTLSSEKYTAAIVEALDPRVKDKAALARFQDMNPPGDMRQGTEICMELRGDTLYYMIGGRAIGSIQSEELTAALADVYFGSDPVSPPARADACKRISAGL</sequence>
<proteinExistence type="predicted"/>
<dbReference type="SUPFAM" id="SSF54626">
    <property type="entry name" value="Chalcone isomerase"/>
    <property type="match status" value="1"/>
</dbReference>
<evidence type="ECO:0008006" key="4">
    <source>
        <dbReference type="Google" id="ProtNLM"/>
    </source>
</evidence>
<evidence type="ECO:0000313" key="2">
    <source>
        <dbReference type="EMBL" id="CAD9261878.1"/>
    </source>
</evidence>
<dbReference type="EMBL" id="HBGJ01031987">
    <property type="protein sequence ID" value="CAD9261878.1"/>
    <property type="molecule type" value="Transcribed_RNA"/>
</dbReference>
<evidence type="ECO:0000313" key="1">
    <source>
        <dbReference type="EMBL" id="CAD9261876.1"/>
    </source>
</evidence>
<dbReference type="AlphaFoldDB" id="A0A6U4I439"/>
<name>A0A6U4I439_9STRA</name>
<gene>
    <name evidence="1" type="ORF">PPAR1163_LOCUS20256</name>
    <name evidence="2" type="ORF">PPAR1163_LOCUS20258</name>
    <name evidence="3" type="ORF">PPAR1163_LOCUS20259</name>
</gene>
<dbReference type="EMBL" id="HBGJ01031985">
    <property type="protein sequence ID" value="CAD9261876.1"/>
    <property type="molecule type" value="Transcribed_RNA"/>
</dbReference>
<dbReference type="InterPro" id="IPR036298">
    <property type="entry name" value="Chalcone_isomerase_sf"/>
</dbReference>
<dbReference type="PANTHER" id="PTHR47698:SF2">
    <property type="entry name" value="FATTY-ACID-BINDING PROTEIN 3, CHLOROPLASTIC"/>
    <property type="match status" value="1"/>
</dbReference>